<dbReference type="CDD" id="cd00383">
    <property type="entry name" value="trans_reg_C"/>
    <property type="match status" value="1"/>
</dbReference>
<dbReference type="PANTHER" id="PTHR48111:SF40">
    <property type="entry name" value="PHOSPHATE REGULON TRANSCRIPTIONAL REGULATORY PROTEIN PHOB"/>
    <property type="match status" value="1"/>
</dbReference>
<evidence type="ECO:0000256" key="3">
    <source>
        <dbReference type="ARBA" id="ARBA00023125"/>
    </source>
</evidence>
<dbReference type="KEGG" id="fla:SY85_16515"/>
<dbReference type="GO" id="GO:0000976">
    <property type="term" value="F:transcription cis-regulatory region binding"/>
    <property type="evidence" value="ECO:0007669"/>
    <property type="project" value="TreeGrafter"/>
</dbReference>
<dbReference type="Gene3D" id="3.40.50.2300">
    <property type="match status" value="1"/>
</dbReference>
<proteinExistence type="predicted"/>
<feature type="modified residue" description="4-aspartylphosphate" evidence="4">
    <location>
        <position position="54"/>
    </location>
</feature>
<evidence type="ECO:0000313" key="9">
    <source>
        <dbReference type="Proteomes" id="UP000077177"/>
    </source>
</evidence>
<keyword evidence="3 5" id="KW-0238">DNA-binding</keyword>
<feature type="DNA-binding region" description="OmpR/PhoB-type" evidence="5">
    <location>
        <begin position="130"/>
        <end position="227"/>
    </location>
</feature>
<dbReference type="RefSeq" id="WP_066405991.1">
    <property type="nucleotide sequence ID" value="NZ_CP011390.1"/>
</dbReference>
<protein>
    <submittedName>
        <fullName evidence="8">Transcriptional regulator</fullName>
    </submittedName>
</protein>
<dbReference type="SMART" id="SM00862">
    <property type="entry name" value="Trans_reg_C"/>
    <property type="match status" value="1"/>
</dbReference>
<keyword evidence="9" id="KW-1185">Reference proteome</keyword>
<feature type="domain" description="OmpR/PhoB-type" evidence="7">
    <location>
        <begin position="130"/>
        <end position="227"/>
    </location>
</feature>
<dbReference type="PATRIC" id="fig|1492898.3.peg.3594"/>
<evidence type="ECO:0000256" key="2">
    <source>
        <dbReference type="ARBA" id="ARBA00023012"/>
    </source>
</evidence>
<accession>A0A172TXX1</accession>
<dbReference type="PROSITE" id="PS51755">
    <property type="entry name" value="OMPR_PHOB"/>
    <property type="match status" value="1"/>
</dbReference>
<dbReference type="InterPro" id="IPR001789">
    <property type="entry name" value="Sig_transdc_resp-reg_receiver"/>
</dbReference>
<dbReference type="Pfam" id="PF00486">
    <property type="entry name" value="Trans_reg_C"/>
    <property type="match status" value="1"/>
</dbReference>
<dbReference type="Gene3D" id="1.10.10.10">
    <property type="entry name" value="Winged helix-like DNA-binding domain superfamily/Winged helix DNA-binding domain"/>
    <property type="match status" value="1"/>
</dbReference>
<evidence type="ECO:0000256" key="1">
    <source>
        <dbReference type="ARBA" id="ARBA00022553"/>
    </source>
</evidence>
<dbReference type="AlphaFoldDB" id="A0A172TXX1"/>
<dbReference type="Pfam" id="PF00072">
    <property type="entry name" value="Response_reg"/>
    <property type="match status" value="1"/>
</dbReference>
<name>A0A172TXX1_9BACT</name>
<dbReference type="InterPro" id="IPR001867">
    <property type="entry name" value="OmpR/PhoB-type_DNA-bd"/>
</dbReference>
<dbReference type="PANTHER" id="PTHR48111">
    <property type="entry name" value="REGULATOR OF RPOS"/>
    <property type="match status" value="1"/>
</dbReference>
<keyword evidence="2" id="KW-0902">Two-component regulatory system</keyword>
<dbReference type="CDD" id="cd17574">
    <property type="entry name" value="REC_OmpR"/>
    <property type="match status" value="1"/>
</dbReference>
<keyword evidence="1 4" id="KW-0597">Phosphoprotein</keyword>
<evidence type="ECO:0000313" key="8">
    <source>
        <dbReference type="EMBL" id="ANE51856.1"/>
    </source>
</evidence>
<organism evidence="8 9">
    <name type="scientific">Flavisolibacter tropicus</name>
    <dbReference type="NCBI Taxonomy" id="1492898"/>
    <lineage>
        <taxon>Bacteria</taxon>
        <taxon>Pseudomonadati</taxon>
        <taxon>Bacteroidota</taxon>
        <taxon>Chitinophagia</taxon>
        <taxon>Chitinophagales</taxon>
        <taxon>Chitinophagaceae</taxon>
        <taxon>Flavisolibacter</taxon>
    </lineage>
</organism>
<dbReference type="OrthoDB" id="9790442at2"/>
<reference evidence="9" key="1">
    <citation type="submission" date="2015-01" db="EMBL/GenBank/DDBJ databases">
        <title>Flavisolibacter sp./LCS9/ whole genome sequencing.</title>
        <authorList>
            <person name="Kim M.K."/>
            <person name="Srinivasan S."/>
            <person name="Lee J.-J."/>
        </authorList>
    </citation>
    <scope>NUCLEOTIDE SEQUENCE [LARGE SCALE GENOMIC DNA]</scope>
    <source>
        <strain evidence="9">LCS9</strain>
    </source>
</reference>
<evidence type="ECO:0000256" key="5">
    <source>
        <dbReference type="PROSITE-ProRule" id="PRU01091"/>
    </source>
</evidence>
<evidence type="ECO:0000259" key="6">
    <source>
        <dbReference type="PROSITE" id="PS50110"/>
    </source>
</evidence>
<evidence type="ECO:0000256" key="4">
    <source>
        <dbReference type="PROSITE-ProRule" id="PRU00169"/>
    </source>
</evidence>
<dbReference type="EMBL" id="CP011390">
    <property type="protein sequence ID" value="ANE51856.1"/>
    <property type="molecule type" value="Genomic_DNA"/>
</dbReference>
<dbReference type="SMART" id="SM00448">
    <property type="entry name" value="REC"/>
    <property type="match status" value="1"/>
</dbReference>
<dbReference type="InterPro" id="IPR011006">
    <property type="entry name" value="CheY-like_superfamily"/>
</dbReference>
<dbReference type="GO" id="GO:0006355">
    <property type="term" value="P:regulation of DNA-templated transcription"/>
    <property type="evidence" value="ECO:0007669"/>
    <property type="project" value="InterPro"/>
</dbReference>
<dbReference type="PROSITE" id="PS50110">
    <property type="entry name" value="RESPONSE_REGULATORY"/>
    <property type="match status" value="1"/>
</dbReference>
<dbReference type="STRING" id="1492898.SY85_16515"/>
<feature type="domain" description="Response regulatory" evidence="6">
    <location>
        <begin position="5"/>
        <end position="119"/>
    </location>
</feature>
<evidence type="ECO:0000259" key="7">
    <source>
        <dbReference type="PROSITE" id="PS51755"/>
    </source>
</evidence>
<reference evidence="8 9" key="2">
    <citation type="journal article" date="2016" name="Int. J. Syst. Evol. Microbiol.">
        <title>Flavisolibacter tropicus sp. nov., isolated from tropical soil.</title>
        <authorList>
            <person name="Lee J.J."/>
            <person name="Kang M.S."/>
            <person name="Kim G.S."/>
            <person name="Lee C.S."/>
            <person name="Lim S."/>
            <person name="Lee J."/>
            <person name="Roh S.H."/>
            <person name="Kang H."/>
            <person name="Ha J.M."/>
            <person name="Bae S."/>
            <person name="Jung H.Y."/>
            <person name="Kim M.K."/>
        </authorList>
    </citation>
    <scope>NUCLEOTIDE SEQUENCE [LARGE SCALE GENOMIC DNA]</scope>
    <source>
        <strain evidence="8 9">LCS9</strain>
    </source>
</reference>
<dbReference type="Proteomes" id="UP000077177">
    <property type="component" value="Chromosome"/>
</dbReference>
<dbReference type="GO" id="GO:0000156">
    <property type="term" value="F:phosphorelay response regulator activity"/>
    <property type="evidence" value="ECO:0007669"/>
    <property type="project" value="TreeGrafter"/>
</dbReference>
<dbReference type="GO" id="GO:0005829">
    <property type="term" value="C:cytosol"/>
    <property type="evidence" value="ECO:0007669"/>
    <property type="project" value="TreeGrafter"/>
</dbReference>
<gene>
    <name evidence="8" type="ORF">SY85_16515</name>
</gene>
<dbReference type="InterPro" id="IPR036388">
    <property type="entry name" value="WH-like_DNA-bd_sf"/>
</dbReference>
<dbReference type="InterPro" id="IPR039420">
    <property type="entry name" value="WalR-like"/>
</dbReference>
<dbReference type="SUPFAM" id="SSF52172">
    <property type="entry name" value="CheY-like"/>
    <property type="match status" value="1"/>
</dbReference>
<sequence>MNKPKVLYVEDEVFLAKIVSETLERRGFDVVMESDGGQAIQRFHESNPDVCVLDIMLPNKDGFDIADEIRELNSEVPIIFLSAKSAAEDVVNGFKLGANDYIRKPFSMEELIVRIEHVLKRIPITKEGDADEIKLGQYIYNNRRQTLTSDEEERKLSYRESELLRLLYQNKDSIVERRDILNLLWGSDSFFNSRNLDVYITKLRNYLKQDPSLQIITIKGVGYRFVVE</sequence>
<dbReference type="GO" id="GO:0032993">
    <property type="term" value="C:protein-DNA complex"/>
    <property type="evidence" value="ECO:0007669"/>
    <property type="project" value="TreeGrafter"/>
</dbReference>